<dbReference type="GO" id="GO:0046872">
    <property type="term" value="F:metal ion binding"/>
    <property type="evidence" value="ECO:0007669"/>
    <property type="project" value="UniProtKB-KW"/>
</dbReference>
<keyword evidence="1 6" id="KW-0645">Protease</keyword>
<protein>
    <recommendedName>
        <fullName evidence="7">Peptidase M48 domain-containing protein</fullName>
    </recommendedName>
</protein>
<dbReference type="FunFam" id="3.30.2010.10:FF:000007">
    <property type="entry name" value="Peptidase M48 family protein"/>
    <property type="match status" value="1"/>
</dbReference>
<reference evidence="9" key="1">
    <citation type="submission" date="2015-10" db="EMBL/GenBank/DDBJ databases">
        <authorList>
            <person name="Regsiter A."/>
            <person name="william w."/>
        </authorList>
    </citation>
    <scope>NUCLEOTIDE SEQUENCE [LARGE SCALE GENOMIC DNA]</scope>
</reference>
<keyword evidence="2" id="KW-0479">Metal-binding</keyword>
<dbReference type="GO" id="GO:0004222">
    <property type="term" value="F:metalloendopeptidase activity"/>
    <property type="evidence" value="ECO:0007669"/>
    <property type="project" value="InterPro"/>
</dbReference>
<dbReference type="STRING" id="671072.PL9214490217"/>
<dbReference type="CDD" id="cd07325">
    <property type="entry name" value="M48_Ste24p_like"/>
    <property type="match status" value="1"/>
</dbReference>
<organism evidence="8 9">
    <name type="scientific">Planktothrix tepida PCC 9214</name>
    <dbReference type="NCBI Taxonomy" id="671072"/>
    <lineage>
        <taxon>Bacteria</taxon>
        <taxon>Bacillati</taxon>
        <taxon>Cyanobacteriota</taxon>
        <taxon>Cyanophyceae</taxon>
        <taxon>Oscillatoriophycideae</taxon>
        <taxon>Oscillatoriales</taxon>
        <taxon>Microcoleaceae</taxon>
        <taxon>Planktothrix</taxon>
    </lineage>
</organism>
<proteinExistence type="inferred from homology"/>
<feature type="domain" description="Peptidase M48" evidence="7">
    <location>
        <begin position="65"/>
        <end position="261"/>
    </location>
</feature>
<keyword evidence="5 6" id="KW-0482">Metalloprotease</keyword>
<keyword evidence="4 6" id="KW-0862">Zinc</keyword>
<dbReference type="EMBL" id="CZDF01000154">
    <property type="protein sequence ID" value="CUR32670.1"/>
    <property type="molecule type" value="Genomic_DNA"/>
</dbReference>
<accession>A0A1J1LKG1</accession>
<dbReference type="OrthoDB" id="9810445at2"/>
<keyword evidence="9" id="KW-1185">Reference proteome</keyword>
<evidence type="ECO:0000256" key="3">
    <source>
        <dbReference type="ARBA" id="ARBA00022801"/>
    </source>
</evidence>
<dbReference type="Gene3D" id="3.30.2010.10">
    <property type="entry name" value="Metalloproteases ('zincins'), catalytic domain"/>
    <property type="match status" value="1"/>
</dbReference>
<evidence type="ECO:0000256" key="5">
    <source>
        <dbReference type="ARBA" id="ARBA00023049"/>
    </source>
</evidence>
<evidence type="ECO:0000256" key="6">
    <source>
        <dbReference type="RuleBase" id="RU003983"/>
    </source>
</evidence>
<evidence type="ECO:0000256" key="1">
    <source>
        <dbReference type="ARBA" id="ARBA00022670"/>
    </source>
</evidence>
<dbReference type="InterPro" id="IPR001915">
    <property type="entry name" value="Peptidase_M48"/>
</dbReference>
<evidence type="ECO:0000256" key="2">
    <source>
        <dbReference type="ARBA" id="ARBA00022723"/>
    </source>
</evidence>
<dbReference type="Pfam" id="PF01435">
    <property type="entry name" value="Peptidase_M48"/>
    <property type="match status" value="1"/>
</dbReference>
<dbReference type="AlphaFoldDB" id="A0A1J1LKG1"/>
<evidence type="ECO:0000313" key="9">
    <source>
        <dbReference type="Proteomes" id="UP000184315"/>
    </source>
</evidence>
<dbReference type="RefSeq" id="WP_072719381.1">
    <property type="nucleotide sequence ID" value="NZ_LN889801.1"/>
</dbReference>
<keyword evidence="3 6" id="KW-0378">Hydrolase</keyword>
<evidence type="ECO:0000313" key="8">
    <source>
        <dbReference type="EMBL" id="CUR32670.1"/>
    </source>
</evidence>
<evidence type="ECO:0000256" key="4">
    <source>
        <dbReference type="ARBA" id="ARBA00022833"/>
    </source>
</evidence>
<dbReference type="Proteomes" id="UP000184315">
    <property type="component" value="Unassembled WGS sequence"/>
</dbReference>
<comment type="cofactor">
    <cofactor evidence="6">
        <name>Zn(2+)</name>
        <dbReference type="ChEBI" id="CHEBI:29105"/>
    </cofactor>
    <text evidence="6">Binds 1 zinc ion per subunit.</text>
</comment>
<gene>
    <name evidence="8" type="ORF">PL9214490217</name>
</gene>
<comment type="similarity">
    <text evidence="6">Belongs to the peptidase M48 family.</text>
</comment>
<name>A0A1J1LKG1_9CYAN</name>
<sequence>MTFSTTPLIGLRADHFRHPLDLQATNALKQLPGLDLLVRQILGGVGEQFFYLENIASSILVSDQQLPDLHQLLLEACKTLDLEPPQLYIRQHPVPNAYTFAMRGKQPFIVIHTSLIELLTSEEIQAVIAHELGHLKCEHGVYLTLANLVVLAANQLSPWGTILAQGLQAQLMEWLRCAEFTCDRAALLATQDPRVVMSVLMKLSGGSPSLASQLNLDAFVAQARTYDQISRTELGELLQQAQTAQLTHPLPVLRAREIDRWSSSPNYQDLLKRNFMVYNSEANPNKGGWRNW</sequence>
<dbReference type="GO" id="GO:0006508">
    <property type="term" value="P:proteolysis"/>
    <property type="evidence" value="ECO:0007669"/>
    <property type="project" value="UniProtKB-KW"/>
</dbReference>
<evidence type="ECO:0000259" key="7">
    <source>
        <dbReference type="Pfam" id="PF01435"/>
    </source>
</evidence>
<dbReference type="PANTHER" id="PTHR10120">
    <property type="entry name" value="CAAX PRENYL PROTEASE 1"/>
    <property type="match status" value="1"/>
</dbReference>